<dbReference type="InterPro" id="IPR004358">
    <property type="entry name" value="Sig_transdc_His_kin-like_C"/>
</dbReference>
<dbReference type="InterPro" id="IPR003594">
    <property type="entry name" value="HATPase_dom"/>
</dbReference>
<keyword evidence="7" id="KW-0547">Nucleotide-binding</keyword>
<dbReference type="GO" id="GO:0000155">
    <property type="term" value="F:phosphorelay sensor kinase activity"/>
    <property type="evidence" value="ECO:0007669"/>
    <property type="project" value="InterPro"/>
</dbReference>
<comment type="subcellular location">
    <subcellularLocation>
        <location evidence="2">Membrane</location>
        <topology evidence="2">Multi-pass membrane protein</topology>
    </subcellularLocation>
</comment>
<keyword evidence="8" id="KW-0418">Kinase</keyword>
<dbReference type="InterPro" id="IPR036097">
    <property type="entry name" value="HisK_dim/P_sf"/>
</dbReference>
<dbReference type="Proteomes" id="UP000293142">
    <property type="component" value="Unassembled WGS sequence"/>
</dbReference>
<dbReference type="Gene3D" id="3.30.450.20">
    <property type="entry name" value="PAS domain"/>
    <property type="match status" value="1"/>
</dbReference>
<dbReference type="GO" id="GO:0030295">
    <property type="term" value="F:protein kinase activator activity"/>
    <property type="evidence" value="ECO:0007669"/>
    <property type="project" value="TreeGrafter"/>
</dbReference>
<feature type="transmembrane region" description="Helical" evidence="13">
    <location>
        <begin position="73"/>
        <end position="89"/>
    </location>
</feature>
<feature type="transmembrane region" description="Helical" evidence="13">
    <location>
        <begin position="175"/>
        <end position="194"/>
    </location>
</feature>
<evidence type="ECO:0000259" key="14">
    <source>
        <dbReference type="PROSITE" id="PS50109"/>
    </source>
</evidence>
<dbReference type="CDD" id="cd00082">
    <property type="entry name" value="HisKA"/>
    <property type="match status" value="1"/>
</dbReference>
<keyword evidence="4" id="KW-0597">Phosphoprotein</keyword>
<feature type="transmembrane region" description="Helical" evidence="13">
    <location>
        <begin position="6"/>
        <end position="24"/>
    </location>
</feature>
<keyword evidence="9" id="KW-0067">ATP-binding</keyword>
<keyword evidence="17" id="KW-1185">Reference proteome</keyword>
<dbReference type="Pfam" id="PF02518">
    <property type="entry name" value="HATPase_c"/>
    <property type="match status" value="1"/>
</dbReference>
<dbReference type="GO" id="GO:0005524">
    <property type="term" value="F:ATP binding"/>
    <property type="evidence" value="ECO:0007669"/>
    <property type="project" value="UniProtKB-KW"/>
</dbReference>
<comment type="catalytic activity">
    <reaction evidence="1">
        <text>ATP + protein L-histidine = ADP + protein N-phospho-L-histidine.</text>
        <dbReference type="EC" id="2.7.13.3"/>
    </reaction>
</comment>
<dbReference type="Gene3D" id="3.30.565.10">
    <property type="entry name" value="Histidine kinase-like ATPase, C-terminal domain"/>
    <property type="match status" value="1"/>
</dbReference>
<dbReference type="RefSeq" id="WP_131015469.1">
    <property type="nucleotide sequence ID" value="NZ_SIRE01000015.1"/>
</dbReference>
<evidence type="ECO:0000313" key="16">
    <source>
        <dbReference type="EMBL" id="TBL76124.1"/>
    </source>
</evidence>
<evidence type="ECO:0000259" key="15">
    <source>
        <dbReference type="PROSITE" id="PS50113"/>
    </source>
</evidence>
<sequence>MTYLTIDLVVMAISTVITVFIGIYAYENRREHGARYLAWVMLFDSLNSCGSIFERISDTLTEKLYWFNFNQSAHIFTIPYFLFFVLEYVGQQRLLRSSKIFAILIYFALWVSLIWTDSYHHLLRYDIKLQEDVLTFSSTGLSVCLNIFGFMALFAALCYLGVYSGRSGSLARKQMVWIWLSVTLPILWVIVGLVNPLPPILWGLYTAVINGIMGLCLFLAIFKYKLLKTLPIAKDQVVEMMLDGVLVADETGAVIDSNASARRLFAGRAVSSAELAGRSIEKLLAPWPQWRNACERMQQDELEIEIGEKEQSRVYTVKVVPLHSASKRKLGTVSVMSDITENRRRYEQMEQLNRLKDELFAIVSHDIRDPLAVLLNLTEMLEEERPRLSEESGEVFDAVKEKVTNAYAMVENLLEWARSQRGGMTLHARSIVLSSVVQEAAKLLQSKSEVKHIRIRNEVRDNIQVCTDREAVSLILRNLLSNAVKYTKPGGVVCVDAEETDEKVVVTVRDNGVGIGPERMKLLFGGAPVGSFSGTLGERGTGIGLLVCKELVQRSGGEIGVNSAPGEGSMFYFSLPRVIS</sequence>
<feature type="domain" description="PAC" evidence="15">
    <location>
        <begin position="300"/>
        <end position="351"/>
    </location>
</feature>
<comment type="caution">
    <text evidence="16">The sequence shown here is derived from an EMBL/GenBank/DDBJ whole genome shotgun (WGS) entry which is preliminary data.</text>
</comment>
<reference evidence="16 17" key="1">
    <citation type="submission" date="2019-02" db="EMBL/GenBank/DDBJ databases">
        <title>Paenibacillus sp. nov., isolated from surface-sterilized tissue of Thalictrum simplex L.</title>
        <authorList>
            <person name="Tuo L."/>
        </authorList>
    </citation>
    <scope>NUCLEOTIDE SEQUENCE [LARGE SCALE GENOMIC DNA]</scope>
    <source>
        <strain evidence="16 17">N2SHLJ1</strain>
    </source>
</reference>
<proteinExistence type="predicted"/>
<dbReference type="GO" id="GO:0016020">
    <property type="term" value="C:membrane"/>
    <property type="evidence" value="ECO:0007669"/>
    <property type="project" value="UniProtKB-SubCell"/>
</dbReference>
<dbReference type="Gene3D" id="1.10.287.130">
    <property type="match status" value="1"/>
</dbReference>
<evidence type="ECO:0000256" key="12">
    <source>
        <dbReference type="ARBA" id="ARBA00023136"/>
    </source>
</evidence>
<dbReference type="SUPFAM" id="SSF47384">
    <property type="entry name" value="Homodimeric domain of signal transducing histidine kinase"/>
    <property type="match status" value="1"/>
</dbReference>
<dbReference type="EC" id="2.7.13.3" evidence="3"/>
<evidence type="ECO:0000256" key="3">
    <source>
        <dbReference type="ARBA" id="ARBA00012438"/>
    </source>
</evidence>
<dbReference type="GO" id="GO:0000156">
    <property type="term" value="F:phosphorelay response regulator activity"/>
    <property type="evidence" value="ECO:0007669"/>
    <property type="project" value="TreeGrafter"/>
</dbReference>
<feature type="transmembrane region" description="Helical" evidence="13">
    <location>
        <begin position="140"/>
        <end position="163"/>
    </location>
</feature>
<dbReference type="InterPro" id="IPR000014">
    <property type="entry name" value="PAS"/>
</dbReference>
<protein>
    <recommendedName>
        <fullName evidence="3">histidine kinase</fullName>
        <ecNumber evidence="3">2.7.13.3</ecNumber>
    </recommendedName>
</protein>
<dbReference type="SMART" id="SM00387">
    <property type="entry name" value="HATPase_c"/>
    <property type="match status" value="1"/>
</dbReference>
<evidence type="ECO:0000256" key="6">
    <source>
        <dbReference type="ARBA" id="ARBA00022692"/>
    </source>
</evidence>
<keyword evidence="12 13" id="KW-0472">Membrane</keyword>
<dbReference type="Pfam" id="PF00512">
    <property type="entry name" value="HisKA"/>
    <property type="match status" value="1"/>
</dbReference>
<dbReference type="OrthoDB" id="9810447at2"/>
<dbReference type="PRINTS" id="PR00344">
    <property type="entry name" value="BCTRLSENSOR"/>
</dbReference>
<keyword evidence="10 13" id="KW-1133">Transmembrane helix</keyword>
<dbReference type="InterPro" id="IPR035965">
    <property type="entry name" value="PAS-like_dom_sf"/>
</dbReference>
<evidence type="ECO:0000313" key="17">
    <source>
        <dbReference type="Proteomes" id="UP000293142"/>
    </source>
</evidence>
<evidence type="ECO:0000256" key="9">
    <source>
        <dbReference type="ARBA" id="ARBA00022840"/>
    </source>
</evidence>
<dbReference type="GO" id="GO:0007234">
    <property type="term" value="P:osmosensory signaling via phosphorelay pathway"/>
    <property type="evidence" value="ECO:0007669"/>
    <property type="project" value="TreeGrafter"/>
</dbReference>
<evidence type="ECO:0000256" key="1">
    <source>
        <dbReference type="ARBA" id="ARBA00000085"/>
    </source>
</evidence>
<dbReference type="Pfam" id="PF16927">
    <property type="entry name" value="HisKA_7TM"/>
    <property type="match status" value="1"/>
</dbReference>
<organism evidence="16 17">
    <name type="scientific">Paenibacillus thalictri</name>
    <dbReference type="NCBI Taxonomy" id="2527873"/>
    <lineage>
        <taxon>Bacteria</taxon>
        <taxon>Bacillati</taxon>
        <taxon>Bacillota</taxon>
        <taxon>Bacilli</taxon>
        <taxon>Bacillales</taxon>
        <taxon>Paenibacillaceae</taxon>
        <taxon>Paenibacillus</taxon>
    </lineage>
</organism>
<dbReference type="InterPro" id="IPR003661">
    <property type="entry name" value="HisK_dim/P_dom"/>
</dbReference>
<feature type="transmembrane region" description="Helical" evidence="13">
    <location>
        <begin position="200"/>
        <end position="222"/>
    </location>
</feature>
<dbReference type="AlphaFoldDB" id="A0A4Q9DMW3"/>
<keyword evidence="6 13" id="KW-0812">Transmembrane</keyword>
<dbReference type="InterPro" id="IPR050351">
    <property type="entry name" value="BphY/WalK/GraS-like"/>
</dbReference>
<dbReference type="PROSITE" id="PS50113">
    <property type="entry name" value="PAC"/>
    <property type="match status" value="1"/>
</dbReference>
<dbReference type="SUPFAM" id="SSF55874">
    <property type="entry name" value="ATPase domain of HSP90 chaperone/DNA topoisomerase II/histidine kinase"/>
    <property type="match status" value="1"/>
</dbReference>
<evidence type="ECO:0000256" key="5">
    <source>
        <dbReference type="ARBA" id="ARBA00022679"/>
    </source>
</evidence>
<dbReference type="PROSITE" id="PS50109">
    <property type="entry name" value="HIS_KIN"/>
    <property type="match status" value="1"/>
</dbReference>
<gene>
    <name evidence="16" type="ORF">EYB31_21520</name>
</gene>
<evidence type="ECO:0000256" key="4">
    <source>
        <dbReference type="ARBA" id="ARBA00022553"/>
    </source>
</evidence>
<keyword evidence="11" id="KW-0902">Two-component regulatory system</keyword>
<dbReference type="InterPro" id="IPR005467">
    <property type="entry name" value="His_kinase_dom"/>
</dbReference>
<dbReference type="PANTHER" id="PTHR42878:SF7">
    <property type="entry name" value="SENSOR HISTIDINE KINASE GLRK"/>
    <property type="match status" value="1"/>
</dbReference>
<dbReference type="CDD" id="cd00130">
    <property type="entry name" value="PAS"/>
    <property type="match status" value="1"/>
</dbReference>
<feature type="transmembrane region" description="Helical" evidence="13">
    <location>
        <begin position="101"/>
        <end position="120"/>
    </location>
</feature>
<dbReference type="EMBL" id="SIRE01000015">
    <property type="protein sequence ID" value="TBL76124.1"/>
    <property type="molecule type" value="Genomic_DNA"/>
</dbReference>
<accession>A0A4Q9DMW3</accession>
<dbReference type="InterPro" id="IPR036890">
    <property type="entry name" value="HATPase_C_sf"/>
</dbReference>
<evidence type="ECO:0000256" key="11">
    <source>
        <dbReference type="ARBA" id="ARBA00023012"/>
    </source>
</evidence>
<dbReference type="PANTHER" id="PTHR42878">
    <property type="entry name" value="TWO-COMPONENT HISTIDINE KINASE"/>
    <property type="match status" value="1"/>
</dbReference>
<evidence type="ECO:0000256" key="8">
    <source>
        <dbReference type="ARBA" id="ARBA00022777"/>
    </source>
</evidence>
<dbReference type="SMART" id="SM00388">
    <property type="entry name" value="HisKA"/>
    <property type="match status" value="1"/>
</dbReference>
<dbReference type="InterPro" id="IPR031621">
    <property type="entry name" value="HisKA_7TM"/>
</dbReference>
<evidence type="ECO:0000256" key="13">
    <source>
        <dbReference type="SAM" id="Phobius"/>
    </source>
</evidence>
<feature type="domain" description="Histidine kinase" evidence="14">
    <location>
        <begin position="362"/>
        <end position="579"/>
    </location>
</feature>
<evidence type="ECO:0000256" key="2">
    <source>
        <dbReference type="ARBA" id="ARBA00004141"/>
    </source>
</evidence>
<keyword evidence="5" id="KW-0808">Transferase</keyword>
<name>A0A4Q9DMW3_9BACL</name>
<dbReference type="Pfam" id="PF13426">
    <property type="entry name" value="PAS_9"/>
    <property type="match status" value="1"/>
</dbReference>
<dbReference type="SUPFAM" id="SSF55785">
    <property type="entry name" value="PYP-like sensor domain (PAS domain)"/>
    <property type="match status" value="1"/>
</dbReference>
<evidence type="ECO:0000256" key="7">
    <source>
        <dbReference type="ARBA" id="ARBA00022741"/>
    </source>
</evidence>
<dbReference type="InterPro" id="IPR000700">
    <property type="entry name" value="PAS-assoc_C"/>
</dbReference>
<evidence type="ECO:0000256" key="10">
    <source>
        <dbReference type="ARBA" id="ARBA00022989"/>
    </source>
</evidence>